<dbReference type="GO" id="GO:0009897">
    <property type="term" value="C:external side of plasma membrane"/>
    <property type="evidence" value="ECO:0007669"/>
    <property type="project" value="TreeGrafter"/>
</dbReference>
<dbReference type="Pfam" id="PF24518">
    <property type="entry name" value="Ig_CD22"/>
    <property type="match status" value="1"/>
</dbReference>
<keyword evidence="5" id="KW-0130">Cell adhesion</keyword>
<dbReference type="GO" id="GO:0042609">
    <property type="term" value="F:CD4 receptor binding"/>
    <property type="evidence" value="ECO:0007669"/>
    <property type="project" value="TreeGrafter"/>
</dbReference>
<keyword evidence="7" id="KW-0393">Immunoglobulin domain</keyword>
<name>A0A9J8D4Q0_CYPCA</name>
<feature type="region of interest" description="Disordered" evidence="12">
    <location>
        <begin position="1000"/>
        <end position="1054"/>
    </location>
</feature>
<dbReference type="PANTHER" id="PTHR46958:SF1">
    <property type="entry name" value="B-CELL RECEPTOR CD22"/>
    <property type="match status" value="1"/>
</dbReference>
<feature type="domain" description="Ig-like" evidence="15">
    <location>
        <begin position="8"/>
        <end position="151"/>
    </location>
</feature>
<dbReference type="Gene3D" id="2.60.40.10">
    <property type="entry name" value="Immunoglobulins"/>
    <property type="match status" value="8"/>
</dbReference>
<dbReference type="PROSITE" id="PS50835">
    <property type="entry name" value="IG_LIKE"/>
    <property type="match status" value="8"/>
</dbReference>
<feature type="transmembrane region" description="Helical" evidence="13">
    <location>
        <begin position="796"/>
        <end position="818"/>
    </location>
</feature>
<dbReference type="GO" id="GO:0005769">
    <property type="term" value="C:early endosome"/>
    <property type="evidence" value="ECO:0007669"/>
    <property type="project" value="TreeGrafter"/>
</dbReference>
<keyword evidence="13" id="KW-1133">Transmembrane helix</keyword>
<dbReference type="GO" id="GO:0030888">
    <property type="term" value="P:regulation of B cell proliferation"/>
    <property type="evidence" value="ECO:0007669"/>
    <property type="project" value="TreeGrafter"/>
</dbReference>
<organism evidence="16 17">
    <name type="scientific">Cyprinus carpio carpio</name>
    <dbReference type="NCBI Taxonomy" id="630221"/>
    <lineage>
        <taxon>Eukaryota</taxon>
        <taxon>Metazoa</taxon>
        <taxon>Chordata</taxon>
        <taxon>Craniata</taxon>
        <taxon>Vertebrata</taxon>
        <taxon>Euteleostomi</taxon>
        <taxon>Actinopterygii</taxon>
        <taxon>Neopterygii</taxon>
        <taxon>Teleostei</taxon>
        <taxon>Ostariophysi</taxon>
        <taxon>Cypriniformes</taxon>
        <taxon>Cyprinidae</taxon>
        <taxon>Cyprininae</taxon>
        <taxon>Cyprinus</taxon>
    </lineage>
</organism>
<feature type="domain" description="Ig-like" evidence="15">
    <location>
        <begin position="436"/>
        <end position="519"/>
    </location>
</feature>
<evidence type="ECO:0000256" key="9">
    <source>
        <dbReference type="ARBA" id="ARBA00041781"/>
    </source>
</evidence>
<dbReference type="Proteomes" id="UP001108240">
    <property type="component" value="Unplaced"/>
</dbReference>
<keyword evidence="2" id="KW-1003">Cell membrane</keyword>
<dbReference type="SMART" id="SM00408">
    <property type="entry name" value="IGc2"/>
    <property type="match status" value="4"/>
</dbReference>
<evidence type="ECO:0000256" key="11">
    <source>
        <dbReference type="ARBA" id="ARBA00046458"/>
    </source>
</evidence>
<keyword evidence="17" id="KW-1185">Reference proteome</keyword>
<evidence type="ECO:0000256" key="14">
    <source>
        <dbReference type="SAM" id="SignalP"/>
    </source>
</evidence>
<dbReference type="GO" id="GO:0033691">
    <property type="term" value="F:sialic acid binding"/>
    <property type="evidence" value="ECO:0007669"/>
    <property type="project" value="TreeGrafter"/>
</dbReference>
<dbReference type="InterPro" id="IPR013783">
    <property type="entry name" value="Ig-like_fold"/>
</dbReference>
<dbReference type="InterPro" id="IPR003599">
    <property type="entry name" value="Ig_sub"/>
</dbReference>
<keyword evidence="6" id="KW-0325">Glycoprotein</keyword>
<comment type="subcellular location">
    <subcellularLocation>
        <location evidence="1">Cell membrane</location>
        <topology evidence="1">Single-pass type I membrane protein</topology>
    </subcellularLocation>
</comment>
<sequence length="1054" mass="118322">MMVPEGIPLLLFVLLMVFCTSSNKILITVPEKIEKINEGSCVTIPCTYKKENDGKYTLLWFKDPEYDNVSKMFNGTIVYSNTVERPQSPDYSSRVEYITDATSPMQQTQQNYNWIKCDLRINDLQKTDSGKYKFRIIHLDTKFMSETLTLKVTDNPCKVHTELSELKNPLKESEELTVRCSTSGSCDLYPEWLVHTSGQKQEWISSSTDMITETEEEGGRKVTKLKLKVTWKDDNRTLSCRPANSEDSCQIRNFTLSVEYAPKETKATVSSEDVKEGDSVPLSCSSTGHPDVNFTWFKKEKTEKAQMSNLTLISVKPEDSGEYYCKAENKHGAKESNIIKIDVKYAPQNVTVQSLVNLEDLKEGDKLTLKCSVQKSNPTVNQFTWYKNSQVQSETSETFIIRNVTAEDKGSYHCQADNGINTAKSDNLNVSVKYSPRNINIEGVTSVKVGTPLTLTCSADANPLPHMYTWKHKPALSSVPLPIKTGQLNIENVTIQHAGQYTCDVTNTIGTRSNTIKVDVLYPPFNLSLIMKKEVREFEVISIICTVQSFPHSHLTVTGPQGDLRYIQNNRRNSTVPANMLTVFMNVSESDAGMYTCKAKNSEGHSETIQEVIVLHAPKNVSVSSKGEQRFGSELTLTCNAHSKPAPSSYEWKKRFNGTINTVGHKQELQFNSLEITDSGQYICIAHNSIGITESPSVEIKVKYAPNINIVHNMTTSIQWNWEIPVHLTCSADAYPPATDYKWYREENNTTVLSYQQNFTVWPENPGMYYCTANNAIGKSRSKSIMLFMSSNSLTVFYKIILPIILLLILIVVAAFLIHRTIIKARSDQQSGADNPLCFFPVFPSRSSTVTNLLLLGSNNNTQENLSVESIPDPGYGRVDQSRQTPHSQDPTQARDLNPRPKSNIHTVYAAIKLPQMKQGRQSPKQQKAGYMDNDAATSTLNYVTLDFKGQNEPEKRVPEDSSVYATVSKIKQTTNSQTENPDYENVSSACVPKLPFTNMNWESDTSEEDEVNYSTVSYSAKPAAKQPKHNQKSRLSSSSSDEEDRTVYSAIKA</sequence>
<feature type="domain" description="Ig-like" evidence="15">
    <location>
        <begin position="706"/>
        <end position="786"/>
    </location>
</feature>
<evidence type="ECO:0000256" key="8">
    <source>
        <dbReference type="ARBA" id="ARBA00040106"/>
    </source>
</evidence>
<accession>A0A9J8D4Q0</accession>
<feature type="domain" description="Ig-like" evidence="15">
    <location>
        <begin position="156"/>
        <end position="257"/>
    </location>
</feature>
<dbReference type="GO" id="GO:0055037">
    <property type="term" value="C:recycling endosome"/>
    <property type="evidence" value="ECO:0007669"/>
    <property type="project" value="TreeGrafter"/>
</dbReference>
<comment type="subunit">
    <text evidence="11">Predominantly monomer of isoform CD22-beta. Also found as heterodimer of isoform CD22-beta and a shorter isoform. Interacts with PTPN6/SHP-1, LYN, SYK, PIK3R1/PIK3R2 and PLCG1 upon phosphorylation. Interacts with GRB2, INPP5D and SHC1 upon phosphorylation. May form a complex with INPP5D/SHIP, GRB2 and SHC1.</text>
</comment>
<dbReference type="AlphaFoldDB" id="A0A9J8D4Q0"/>
<proteinExistence type="predicted"/>
<feature type="domain" description="Ig-like" evidence="15">
    <location>
        <begin position="618"/>
        <end position="699"/>
    </location>
</feature>
<feature type="domain" description="Ig-like" evidence="15">
    <location>
        <begin position="347"/>
        <end position="431"/>
    </location>
</feature>
<feature type="chain" id="PRO_5039928523" description="B-cell receptor CD22" evidence="14">
    <location>
        <begin position="23"/>
        <end position="1054"/>
    </location>
</feature>
<dbReference type="SUPFAM" id="SSF48726">
    <property type="entry name" value="Immunoglobulin"/>
    <property type="match status" value="8"/>
</dbReference>
<keyword evidence="4" id="KW-0677">Repeat</keyword>
<dbReference type="InterPro" id="IPR056386">
    <property type="entry name" value="Ig_CD22"/>
</dbReference>
<evidence type="ECO:0000256" key="6">
    <source>
        <dbReference type="ARBA" id="ARBA00023180"/>
    </source>
</evidence>
<evidence type="ECO:0000313" key="16">
    <source>
        <dbReference type="Ensembl" id="ENSCCRP00000173101.1"/>
    </source>
</evidence>
<dbReference type="GO" id="GO:0019903">
    <property type="term" value="F:protein phosphatase binding"/>
    <property type="evidence" value="ECO:0007669"/>
    <property type="project" value="TreeGrafter"/>
</dbReference>
<evidence type="ECO:0000256" key="5">
    <source>
        <dbReference type="ARBA" id="ARBA00022889"/>
    </source>
</evidence>
<evidence type="ECO:0000256" key="4">
    <source>
        <dbReference type="ARBA" id="ARBA00022737"/>
    </source>
</evidence>
<feature type="domain" description="Ig-like" evidence="15">
    <location>
        <begin position="523"/>
        <end position="613"/>
    </location>
</feature>
<feature type="signal peptide" evidence="14">
    <location>
        <begin position="1"/>
        <end position="22"/>
    </location>
</feature>
<feature type="compositionally biased region" description="Polar residues" evidence="12">
    <location>
        <begin position="882"/>
        <end position="892"/>
    </location>
</feature>
<dbReference type="GO" id="GO:0070062">
    <property type="term" value="C:extracellular exosome"/>
    <property type="evidence" value="ECO:0007669"/>
    <property type="project" value="TreeGrafter"/>
</dbReference>
<dbReference type="Ensembl" id="ENSCCRT00000164416.1">
    <property type="protein sequence ID" value="ENSCCRP00000173101.1"/>
    <property type="gene ID" value="ENSCCRG00000003066.2"/>
</dbReference>
<keyword evidence="13" id="KW-0812">Transmembrane</keyword>
<evidence type="ECO:0000256" key="13">
    <source>
        <dbReference type="SAM" id="Phobius"/>
    </source>
</evidence>
<reference evidence="16" key="1">
    <citation type="submission" date="2025-08" db="UniProtKB">
        <authorList>
            <consortium name="Ensembl"/>
        </authorList>
    </citation>
    <scope>IDENTIFICATION</scope>
</reference>
<evidence type="ECO:0000256" key="3">
    <source>
        <dbReference type="ARBA" id="ARBA00022729"/>
    </source>
</evidence>
<evidence type="ECO:0000256" key="12">
    <source>
        <dbReference type="SAM" id="MobiDB-lite"/>
    </source>
</evidence>
<dbReference type="SMART" id="SM00409">
    <property type="entry name" value="IG"/>
    <property type="match status" value="6"/>
</dbReference>
<dbReference type="InterPro" id="IPR003598">
    <property type="entry name" value="Ig_sub2"/>
</dbReference>
<dbReference type="GeneTree" id="ENSGT00940000165428"/>
<dbReference type="PANTHER" id="PTHR46958">
    <property type="entry name" value="B-CELL RECEPTOR CD22"/>
    <property type="match status" value="1"/>
</dbReference>
<feature type="region of interest" description="Disordered" evidence="12">
    <location>
        <begin position="864"/>
        <end position="901"/>
    </location>
</feature>
<dbReference type="GO" id="GO:0050859">
    <property type="term" value="P:negative regulation of B cell receptor signaling pathway"/>
    <property type="evidence" value="ECO:0007669"/>
    <property type="project" value="TreeGrafter"/>
</dbReference>
<keyword evidence="13" id="KW-0472">Membrane</keyword>
<comment type="function">
    <text evidence="10">Most highly expressed siglec (sialic acid-binding immunoglobulin-like lectin) on B-cells that plays a role in various aspects of B-cell biology including differentiation, antigen presentation, and trafficking to bone marrow. Binds to alpha 2,6-linked sialic acid residues of surface molecules such as CD22 itself, CD45 and IgM in a cis configuration. Can also bind to ligands on other cells as an adhesion molecule in a trans configuration. Acts as an inhibitory coreceptor on the surface of B-cells and inhibits B-cell receptor induced signaling, characterized by inhibition of the calcium mobilization and cellular activation. Mechanistically, the immunoreceptor tyrosine-based inhibitory motif domain is phosphorylated by the Src kinase LYN, which in turn leads to the recruitment of the protein tyrosine phosphatase 1/PTPN6, leading to the negative regulation of BCR signaling. If this negative signaling from is of sufficient strength, apoptosis of the B-cell can be induced.</text>
</comment>
<protein>
    <recommendedName>
        <fullName evidence="8">B-cell receptor CD22</fullName>
    </recommendedName>
    <alternativeName>
        <fullName evidence="9">Sialic acid-binding Ig-like lectin 2</fullName>
    </alternativeName>
</protein>
<dbReference type="GO" id="GO:0042113">
    <property type="term" value="P:B cell activation"/>
    <property type="evidence" value="ECO:0007669"/>
    <property type="project" value="TreeGrafter"/>
</dbReference>
<evidence type="ECO:0000256" key="7">
    <source>
        <dbReference type="ARBA" id="ARBA00023319"/>
    </source>
</evidence>
<feature type="domain" description="Ig-like" evidence="15">
    <location>
        <begin position="262"/>
        <end position="340"/>
    </location>
</feature>
<evidence type="ECO:0000313" key="17">
    <source>
        <dbReference type="Proteomes" id="UP001108240"/>
    </source>
</evidence>
<dbReference type="GO" id="GO:0007155">
    <property type="term" value="P:cell adhesion"/>
    <property type="evidence" value="ECO:0007669"/>
    <property type="project" value="UniProtKB-KW"/>
</dbReference>
<evidence type="ECO:0000259" key="15">
    <source>
        <dbReference type="PROSITE" id="PS50835"/>
    </source>
</evidence>
<dbReference type="InterPro" id="IPR036179">
    <property type="entry name" value="Ig-like_dom_sf"/>
</dbReference>
<dbReference type="CDD" id="cd00096">
    <property type="entry name" value="Ig"/>
    <property type="match status" value="2"/>
</dbReference>
<evidence type="ECO:0000256" key="1">
    <source>
        <dbReference type="ARBA" id="ARBA00004251"/>
    </source>
</evidence>
<dbReference type="Pfam" id="PF13927">
    <property type="entry name" value="Ig_3"/>
    <property type="match status" value="3"/>
</dbReference>
<reference evidence="16" key="2">
    <citation type="submission" date="2025-09" db="UniProtKB">
        <authorList>
            <consortium name="Ensembl"/>
        </authorList>
    </citation>
    <scope>IDENTIFICATION</scope>
</reference>
<dbReference type="Pfam" id="PF13895">
    <property type="entry name" value="Ig_2"/>
    <property type="match status" value="2"/>
</dbReference>
<dbReference type="InterPro" id="IPR007110">
    <property type="entry name" value="Ig-like_dom"/>
</dbReference>
<evidence type="ECO:0000256" key="10">
    <source>
        <dbReference type="ARBA" id="ARBA00045430"/>
    </source>
</evidence>
<keyword evidence="3 14" id="KW-0732">Signal</keyword>
<evidence type="ECO:0000256" key="2">
    <source>
        <dbReference type="ARBA" id="ARBA00022475"/>
    </source>
</evidence>